<dbReference type="PRINTS" id="PR00463">
    <property type="entry name" value="EP450I"/>
</dbReference>
<evidence type="ECO:0000256" key="5">
    <source>
        <dbReference type="ARBA" id="ARBA00022692"/>
    </source>
</evidence>
<dbReference type="OrthoDB" id="982723at2759"/>
<evidence type="ECO:0000256" key="3">
    <source>
        <dbReference type="ARBA" id="ARBA00010617"/>
    </source>
</evidence>
<dbReference type="InterPro" id="IPR038745">
    <property type="entry name" value="AT4G37440-like"/>
</dbReference>
<feature type="binding site" description="axial binding residue" evidence="12">
    <location>
        <position position="876"/>
    </location>
    <ligand>
        <name>heme</name>
        <dbReference type="ChEBI" id="CHEBI:30413"/>
    </ligand>
    <ligandPart>
        <name>Fe</name>
        <dbReference type="ChEBI" id="CHEBI:18248"/>
    </ligandPart>
</feature>
<gene>
    <name evidence="15" type="ORF">COLO4_32816</name>
</gene>
<dbReference type="Pfam" id="PF00067">
    <property type="entry name" value="p450"/>
    <property type="match status" value="1"/>
</dbReference>
<keyword evidence="10" id="KW-0503">Monooxygenase</keyword>
<dbReference type="InterPro" id="IPR001128">
    <property type="entry name" value="Cyt_P450"/>
</dbReference>
<organism evidence="15 16">
    <name type="scientific">Corchorus olitorius</name>
    <dbReference type="NCBI Taxonomy" id="93759"/>
    <lineage>
        <taxon>Eukaryota</taxon>
        <taxon>Viridiplantae</taxon>
        <taxon>Streptophyta</taxon>
        <taxon>Embryophyta</taxon>
        <taxon>Tracheophyta</taxon>
        <taxon>Spermatophyta</taxon>
        <taxon>Magnoliopsida</taxon>
        <taxon>eudicotyledons</taxon>
        <taxon>Gunneridae</taxon>
        <taxon>Pentapetalae</taxon>
        <taxon>rosids</taxon>
        <taxon>malvids</taxon>
        <taxon>Malvales</taxon>
        <taxon>Malvaceae</taxon>
        <taxon>Grewioideae</taxon>
        <taxon>Apeibeae</taxon>
        <taxon>Corchorus</taxon>
    </lineage>
</organism>
<feature type="compositionally biased region" description="Low complexity" evidence="14">
    <location>
        <begin position="458"/>
        <end position="469"/>
    </location>
</feature>
<dbReference type="InterPro" id="IPR017972">
    <property type="entry name" value="Cyt_P450_CS"/>
</dbReference>
<keyword evidence="13" id="KW-0175">Coiled coil</keyword>
<evidence type="ECO:0000256" key="7">
    <source>
        <dbReference type="ARBA" id="ARBA00022989"/>
    </source>
</evidence>
<feature type="compositionally biased region" description="Polar residues" evidence="14">
    <location>
        <begin position="428"/>
        <end position="446"/>
    </location>
</feature>
<dbReference type="PRINTS" id="PR00385">
    <property type="entry name" value="P450"/>
</dbReference>
<keyword evidence="16" id="KW-1185">Reference proteome</keyword>
<dbReference type="Proteomes" id="UP000187203">
    <property type="component" value="Unassembled WGS sequence"/>
</dbReference>
<name>A0A1R3GXW5_9ROSI</name>
<evidence type="ECO:0000256" key="6">
    <source>
        <dbReference type="ARBA" id="ARBA00022723"/>
    </source>
</evidence>
<evidence type="ECO:0000256" key="14">
    <source>
        <dbReference type="SAM" id="MobiDB-lite"/>
    </source>
</evidence>
<evidence type="ECO:0000256" key="11">
    <source>
        <dbReference type="ARBA" id="ARBA00023136"/>
    </source>
</evidence>
<evidence type="ECO:0000256" key="9">
    <source>
        <dbReference type="ARBA" id="ARBA00023004"/>
    </source>
</evidence>
<dbReference type="PANTHER" id="PTHR24298:SF800">
    <property type="entry name" value="CYTOCHROME P450 89A2-RELATED"/>
    <property type="match status" value="1"/>
</dbReference>
<evidence type="ECO:0000256" key="4">
    <source>
        <dbReference type="ARBA" id="ARBA00022617"/>
    </source>
</evidence>
<dbReference type="AlphaFoldDB" id="A0A1R3GXW5"/>
<evidence type="ECO:0000313" key="15">
    <source>
        <dbReference type="EMBL" id="OMO62923.1"/>
    </source>
</evidence>
<dbReference type="GO" id="GO:0016709">
    <property type="term" value="F:oxidoreductase activity, acting on paired donors, with incorporation or reduction of molecular oxygen, NAD(P)H as one donor, and incorporation of one atom of oxygen"/>
    <property type="evidence" value="ECO:0007669"/>
    <property type="project" value="TreeGrafter"/>
</dbReference>
<reference evidence="16" key="1">
    <citation type="submission" date="2013-09" db="EMBL/GenBank/DDBJ databases">
        <title>Corchorus olitorius genome sequencing.</title>
        <authorList>
            <person name="Alam M."/>
            <person name="Haque M.S."/>
            <person name="Islam M.S."/>
            <person name="Emdad E.M."/>
            <person name="Islam M.M."/>
            <person name="Ahmed B."/>
            <person name="Halim A."/>
            <person name="Hossen Q.M.M."/>
            <person name="Hossain M.Z."/>
            <person name="Ahmed R."/>
            <person name="Khan M.M."/>
            <person name="Islam R."/>
            <person name="Rashid M.M."/>
            <person name="Khan S.A."/>
            <person name="Rahman M.S."/>
            <person name="Alam M."/>
            <person name="Yahiya A.S."/>
            <person name="Khan M.S."/>
            <person name="Azam M.S."/>
            <person name="Haque T."/>
            <person name="Lashkar M.Z.H."/>
            <person name="Akhand A.I."/>
            <person name="Morshed G."/>
            <person name="Roy S."/>
            <person name="Uddin K.S."/>
            <person name="Rabeya T."/>
            <person name="Hossain A.S."/>
            <person name="Chowdhury A."/>
            <person name="Snigdha A.R."/>
            <person name="Mortoza M.S."/>
            <person name="Matin S.A."/>
            <person name="Hoque S.M.E."/>
            <person name="Islam M.K."/>
            <person name="Roy D.K."/>
            <person name="Haider R."/>
            <person name="Moosa M.M."/>
            <person name="Elias S.M."/>
            <person name="Hasan A.M."/>
            <person name="Jahan S."/>
            <person name="Shafiuddin M."/>
            <person name="Mahmood N."/>
            <person name="Shommy N.S."/>
        </authorList>
    </citation>
    <scope>NUCLEOTIDE SEQUENCE [LARGE SCALE GENOMIC DNA]</scope>
    <source>
        <strain evidence="16">cv. O-4</strain>
    </source>
</reference>
<keyword evidence="11" id="KW-0472">Membrane</keyword>
<keyword evidence="9 12" id="KW-0408">Iron</keyword>
<keyword evidence="4 12" id="KW-0349">Heme</keyword>
<feature type="coiled-coil region" evidence="13">
    <location>
        <begin position="130"/>
        <end position="157"/>
    </location>
</feature>
<dbReference type="InterPro" id="IPR051103">
    <property type="entry name" value="Plant_metabolite_P450s"/>
</dbReference>
<dbReference type="FunFam" id="1.10.630.10:FF:000012">
    <property type="entry name" value="Cytochrome P450 family protein"/>
    <property type="match status" value="1"/>
</dbReference>
<evidence type="ECO:0000256" key="1">
    <source>
        <dbReference type="ARBA" id="ARBA00001971"/>
    </source>
</evidence>
<dbReference type="InterPro" id="IPR036396">
    <property type="entry name" value="Cyt_P450_sf"/>
</dbReference>
<accession>A0A1R3GXW5</accession>
<evidence type="ECO:0000256" key="12">
    <source>
        <dbReference type="PIRSR" id="PIRSR602401-1"/>
    </source>
</evidence>
<dbReference type="CDD" id="cd11650">
    <property type="entry name" value="AT4G37440_like"/>
    <property type="match status" value="1"/>
</dbReference>
<dbReference type="GO" id="GO:0005506">
    <property type="term" value="F:iron ion binding"/>
    <property type="evidence" value="ECO:0007669"/>
    <property type="project" value="InterPro"/>
</dbReference>
<keyword evidence="7" id="KW-1133">Transmembrane helix</keyword>
<evidence type="ECO:0000256" key="8">
    <source>
        <dbReference type="ARBA" id="ARBA00023002"/>
    </source>
</evidence>
<sequence length="931" mass="106128">MGPNLNKTEVTTKVVSINKGKGILVDDQEDEWMPRKLDKEVDFAHCMNYGECEMIDVESQDTTEYSSSFGDTMSGDENGLVASDDPEVESQLCHPKLFGSMFDGWDGRLLGKKRLTDHWRKFISPIMWRCKLLEVKLQELKSQELKYERELAEYDQRNQCESDKVTLEGFDATSLAFPSKIQRKEIMERKKRKRVEDTTDLASHMSKHAVFSYFESRKSVVSASALIDDWGDLDAKTTRGYNDIASDHDGWPSLQPKDANNFSEQILLKIEVLTSRIIKLKARVDKVVSESHQKLPSIDVLNSPAPCGVLDNSEHCLYPEKGDRNGSQCTASQHASEFDISNDLVPGCAVLDHEEEDHVPDLIRNMSRRLLEISSENIEGEILIPNQAAKEELRDFGSAIIQRVEKPLVSIENLKTASLVQAPGDNLPLNTSLQPNAQPPFSQSKQPNKKRTRGVQKSGLGRWSRRSSGPQPLPIIGNLLLFRKSFNDLQRILHSLHVKFGPIITLHFGSHPAIFIADRFLAHQALVQNGAIFADRPPALDGREQVVITTALYGSTWRVLRRNLTAEMLHSSRVKSYANARKLVLERLLKLLKVQSSSGVHPVEVIEHFHFSMFSLLVCMCFGDKLEEKKIKEIALVEREMMVSFSQVSMISIWPRLTKILFRKQWKKIFELQEKSRGLVFPLILERKKVNESENQPYVDTLLDLQLSEENRNLTIEEIRGLCSEFLNGGTDNTTTSLQWIMANLVKNPHIQEKLYMEIKRVMGDVKEMVKEDDLQKMPYLKAVILEGLRRHPPLRFLLPHAVTEDAVLNGYLVPRNGTVNFMVGDIGLDEKVWEDPLSFKPERFFSGDNKDGEGFDISGSKEIKMMPFGAGRRICPGYALAMLHLEYFVANLVWNFEWKAVNGDDVNMEEKHEFSVRMKYPLQALIFPRF</sequence>
<dbReference type="PANTHER" id="PTHR24298">
    <property type="entry name" value="FLAVONOID 3'-MONOOXYGENASE-RELATED"/>
    <property type="match status" value="1"/>
</dbReference>
<keyword evidence="5" id="KW-0812">Transmembrane</keyword>
<dbReference type="Gene3D" id="1.10.630.10">
    <property type="entry name" value="Cytochrome P450"/>
    <property type="match status" value="1"/>
</dbReference>
<comment type="cofactor">
    <cofactor evidence="1 12">
        <name>heme</name>
        <dbReference type="ChEBI" id="CHEBI:30413"/>
    </cofactor>
</comment>
<comment type="subcellular location">
    <subcellularLocation>
        <location evidence="2">Membrane</location>
        <topology evidence="2">Single-pass membrane protein</topology>
    </subcellularLocation>
</comment>
<comment type="caution">
    <text evidence="15">The sequence shown here is derived from an EMBL/GenBank/DDBJ whole genome shotgun (WGS) entry which is preliminary data.</text>
</comment>
<evidence type="ECO:0000256" key="10">
    <source>
        <dbReference type="ARBA" id="ARBA00023033"/>
    </source>
</evidence>
<keyword evidence="6 12" id="KW-0479">Metal-binding</keyword>
<dbReference type="EMBL" id="AWUE01021235">
    <property type="protein sequence ID" value="OMO62923.1"/>
    <property type="molecule type" value="Genomic_DNA"/>
</dbReference>
<evidence type="ECO:0000256" key="2">
    <source>
        <dbReference type="ARBA" id="ARBA00004167"/>
    </source>
</evidence>
<dbReference type="SUPFAM" id="SSF48264">
    <property type="entry name" value="Cytochrome P450"/>
    <property type="match status" value="1"/>
</dbReference>
<keyword evidence="8" id="KW-0560">Oxidoreductase</keyword>
<evidence type="ECO:0000313" key="16">
    <source>
        <dbReference type="Proteomes" id="UP000187203"/>
    </source>
</evidence>
<dbReference type="InterPro" id="IPR002401">
    <property type="entry name" value="Cyt_P450_E_grp-I"/>
</dbReference>
<evidence type="ECO:0000256" key="13">
    <source>
        <dbReference type="SAM" id="Coils"/>
    </source>
</evidence>
<dbReference type="PROSITE" id="PS00086">
    <property type="entry name" value="CYTOCHROME_P450"/>
    <property type="match status" value="1"/>
</dbReference>
<dbReference type="STRING" id="93759.A0A1R3GXW5"/>
<feature type="region of interest" description="Disordered" evidence="14">
    <location>
        <begin position="425"/>
        <end position="469"/>
    </location>
</feature>
<comment type="similarity">
    <text evidence="3">Belongs to the cytochrome P450 family.</text>
</comment>
<proteinExistence type="inferred from homology"/>
<dbReference type="CDD" id="cd11075">
    <property type="entry name" value="CYP77_89"/>
    <property type="match status" value="1"/>
</dbReference>
<dbReference type="GO" id="GO:0016020">
    <property type="term" value="C:membrane"/>
    <property type="evidence" value="ECO:0007669"/>
    <property type="project" value="UniProtKB-SubCell"/>
</dbReference>
<protein>
    <submittedName>
        <fullName evidence="15">Cytochrome P450</fullName>
    </submittedName>
</protein>
<dbReference type="GO" id="GO:0020037">
    <property type="term" value="F:heme binding"/>
    <property type="evidence" value="ECO:0007669"/>
    <property type="project" value="InterPro"/>
</dbReference>